<feature type="binding site" evidence="12">
    <location>
        <begin position="226"/>
        <end position="227"/>
    </location>
    <ligand>
        <name>ATP</name>
        <dbReference type="ChEBI" id="CHEBI:30616"/>
    </ligand>
</feature>
<dbReference type="EC" id="2.7.1.15" evidence="2 12"/>
<name>A0A8J3Q2I0_9ACTN</name>
<evidence type="ECO:0000256" key="1">
    <source>
        <dbReference type="ARBA" id="ARBA00005380"/>
    </source>
</evidence>
<keyword evidence="11 12" id="KW-0119">Carbohydrate metabolism</keyword>
<comment type="caution">
    <text evidence="12">Lacks conserved residue(s) required for the propagation of feature annotation.</text>
</comment>
<comment type="subcellular location">
    <subcellularLocation>
        <location evidence="12">Cytoplasm</location>
    </subcellularLocation>
</comment>
<dbReference type="Pfam" id="PF00294">
    <property type="entry name" value="PfkB"/>
    <property type="match status" value="1"/>
</dbReference>
<feature type="binding site" evidence="12">
    <location>
        <position position="227"/>
    </location>
    <ligand>
        <name>substrate</name>
    </ligand>
</feature>
<dbReference type="Gene3D" id="3.40.1190.20">
    <property type="match status" value="1"/>
</dbReference>
<dbReference type="HAMAP" id="MF_01987">
    <property type="entry name" value="Ribokinase"/>
    <property type="match status" value="1"/>
</dbReference>
<feature type="binding site" evidence="12">
    <location>
        <position position="262"/>
    </location>
    <ligand>
        <name>K(+)</name>
        <dbReference type="ChEBI" id="CHEBI:29103"/>
    </ligand>
</feature>
<organism evidence="14 15">
    <name type="scientific">Rhizocola hellebori</name>
    <dbReference type="NCBI Taxonomy" id="1392758"/>
    <lineage>
        <taxon>Bacteria</taxon>
        <taxon>Bacillati</taxon>
        <taxon>Actinomycetota</taxon>
        <taxon>Actinomycetes</taxon>
        <taxon>Micromonosporales</taxon>
        <taxon>Micromonosporaceae</taxon>
        <taxon>Rhizocola</taxon>
    </lineage>
</organism>
<comment type="similarity">
    <text evidence="1">Belongs to the carbohydrate kinase pfkB family.</text>
</comment>
<comment type="cofactor">
    <cofactor evidence="12">
        <name>Mg(2+)</name>
        <dbReference type="ChEBI" id="CHEBI:18420"/>
    </cofactor>
    <text evidence="12">Requires a divalent cation, most likely magnesium in vivo, as an electrophilic catalyst to aid phosphoryl group transfer. It is the chelate of the metal and the nucleotide that is the actual substrate.</text>
</comment>
<reference evidence="14" key="1">
    <citation type="submission" date="2021-01" db="EMBL/GenBank/DDBJ databases">
        <title>Whole genome shotgun sequence of Rhizocola hellebori NBRC 109834.</title>
        <authorList>
            <person name="Komaki H."/>
            <person name="Tamura T."/>
        </authorList>
    </citation>
    <scope>NUCLEOTIDE SEQUENCE</scope>
    <source>
        <strain evidence="14">NBRC 109834</strain>
    </source>
</reference>
<protein>
    <recommendedName>
        <fullName evidence="3 12">Ribokinase</fullName>
        <shortName evidence="12">RK</shortName>
        <ecNumber evidence="2 12">2.7.1.15</ecNumber>
    </recommendedName>
</protein>
<dbReference type="InterPro" id="IPR029056">
    <property type="entry name" value="Ribokinase-like"/>
</dbReference>
<keyword evidence="15" id="KW-1185">Reference proteome</keyword>
<evidence type="ECO:0000256" key="12">
    <source>
        <dbReference type="HAMAP-Rule" id="MF_01987"/>
    </source>
</evidence>
<dbReference type="PRINTS" id="PR00990">
    <property type="entry name" value="RIBOKINASE"/>
</dbReference>
<dbReference type="PROSITE" id="PS00583">
    <property type="entry name" value="PFKB_KINASES_1"/>
    <property type="match status" value="1"/>
</dbReference>
<keyword evidence="5 12" id="KW-0479">Metal-binding</keyword>
<dbReference type="InterPro" id="IPR002139">
    <property type="entry name" value="Ribo/fructo_kinase"/>
</dbReference>
<dbReference type="PROSITE" id="PS00584">
    <property type="entry name" value="PFKB_KINASES_2"/>
    <property type="match status" value="1"/>
</dbReference>
<keyword evidence="6 12" id="KW-0547">Nucleotide-binding</keyword>
<evidence type="ECO:0000256" key="6">
    <source>
        <dbReference type="ARBA" id="ARBA00022741"/>
    </source>
</evidence>
<keyword evidence="4 12" id="KW-0808">Transferase</keyword>
<dbReference type="SUPFAM" id="SSF53613">
    <property type="entry name" value="Ribokinase-like"/>
    <property type="match status" value="1"/>
</dbReference>
<feature type="binding site" evidence="12">
    <location>
        <position position="221"/>
    </location>
    <ligand>
        <name>K(+)</name>
        <dbReference type="ChEBI" id="CHEBI:29103"/>
    </ligand>
</feature>
<evidence type="ECO:0000313" key="15">
    <source>
        <dbReference type="Proteomes" id="UP000612899"/>
    </source>
</evidence>
<feature type="active site" description="Proton acceptor" evidence="12">
    <location>
        <position position="227"/>
    </location>
</feature>
<keyword evidence="12" id="KW-0963">Cytoplasm</keyword>
<comment type="similarity">
    <text evidence="12">Belongs to the carbohydrate kinase PfkB family. Ribokinase subfamily.</text>
</comment>
<dbReference type="GO" id="GO:0005524">
    <property type="term" value="F:ATP binding"/>
    <property type="evidence" value="ECO:0007669"/>
    <property type="project" value="UniProtKB-UniRule"/>
</dbReference>
<dbReference type="GO" id="GO:0019303">
    <property type="term" value="P:D-ribose catabolic process"/>
    <property type="evidence" value="ECO:0007669"/>
    <property type="project" value="UniProtKB-UniRule"/>
</dbReference>
<feature type="binding site" evidence="12">
    <location>
        <position position="223"/>
    </location>
    <ligand>
        <name>K(+)</name>
        <dbReference type="ChEBI" id="CHEBI:29103"/>
    </ligand>
</feature>
<accession>A0A8J3Q2I0</accession>
<sequence>MSSAIWVVGSLNVDLTLSVPSLPRAGETVVGGQLQSRPGGKGANQAVACARQGAVTHLVAQVGRDFDTSWADRFAELGVQPHLRVSPTQPTGVALVMVEESGENLIGVFPGANAELSVSELPVHPGDLLLLQGEVAVEVNVAAAQAVKANGGKVVLNAAPAFLVPAEMPIDLLVVNELEFAVVGRDAAPWVVVTQGAAGATLLGPQGESQRQPGFPVRAADTVGAGDTFVGALAASWLTGQTLADAVRWACAAAAIAVTRPGIHEAIPTARQVADFLARQVGEGP</sequence>
<dbReference type="CDD" id="cd01174">
    <property type="entry name" value="ribokinase"/>
    <property type="match status" value="1"/>
</dbReference>
<dbReference type="InterPro" id="IPR002173">
    <property type="entry name" value="Carboh/pur_kinase_PfkB_CS"/>
</dbReference>
<comment type="activity regulation">
    <text evidence="12">Activated by a monovalent cation that binds near, but not in, the active site. The most likely occupant of the site in vivo is potassium. Ion binding induces a conformational change that may alter substrate affinity.</text>
</comment>
<keyword evidence="9 12" id="KW-0460">Magnesium</keyword>
<comment type="function">
    <text evidence="12">Catalyzes the phosphorylation of ribose at O-5 in a reaction requiring ATP and magnesium. The resulting D-ribose-5-phosphate can then be used either for sythesis of nucleotides, histidine, and tryptophan, or as a component of the pentose phosphate pathway.</text>
</comment>
<comment type="caution">
    <text evidence="14">The sequence shown here is derived from an EMBL/GenBank/DDBJ whole genome shotgun (WGS) entry which is preliminary data.</text>
</comment>
<evidence type="ECO:0000256" key="4">
    <source>
        <dbReference type="ARBA" id="ARBA00022679"/>
    </source>
</evidence>
<evidence type="ECO:0000256" key="9">
    <source>
        <dbReference type="ARBA" id="ARBA00022842"/>
    </source>
</evidence>
<dbReference type="EMBL" id="BONY01000002">
    <property type="protein sequence ID" value="GIH02446.1"/>
    <property type="molecule type" value="Genomic_DNA"/>
</dbReference>
<evidence type="ECO:0000256" key="10">
    <source>
        <dbReference type="ARBA" id="ARBA00022958"/>
    </source>
</evidence>
<dbReference type="Proteomes" id="UP000612899">
    <property type="component" value="Unassembled WGS sequence"/>
</dbReference>
<keyword evidence="7 12" id="KW-0418">Kinase</keyword>
<dbReference type="PANTHER" id="PTHR10584">
    <property type="entry name" value="SUGAR KINASE"/>
    <property type="match status" value="1"/>
</dbReference>
<evidence type="ECO:0000256" key="5">
    <source>
        <dbReference type="ARBA" id="ARBA00022723"/>
    </source>
</evidence>
<evidence type="ECO:0000256" key="2">
    <source>
        <dbReference type="ARBA" id="ARBA00012035"/>
    </source>
</evidence>
<evidence type="ECO:0000259" key="13">
    <source>
        <dbReference type="Pfam" id="PF00294"/>
    </source>
</evidence>
<feature type="binding site" evidence="12">
    <location>
        <begin position="194"/>
        <end position="199"/>
    </location>
    <ligand>
        <name>ATP</name>
        <dbReference type="ChEBI" id="CHEBI:30616"/>
    </ligand>
</feature>
<feature type="domain" description="Carbohydrate kinase PfkB" evidence="13">
    <location>
        <begin position="5"/>
        <end position="269"/>
    </location>
</feature>
<keyword evidence="10 12" id="KW-0630">Potassium</keyword>
<feature type="binding site" evidence="12">
    <location>
        <position position="134"/>
    </location>
    <ligand>
        <name>substrate</name>
    </ligand>
</feature>
<dbReference type="GO" id="GO:0005829">
    <property type="term" value="C:cytosol"/>
    <property type="evidence" value="ECO:0007669"/>
    <property type="project" value="TreeGrafter"/>
</dbReference>
<comment type="catalytic activity">
    <reaction evidence="12">
        <text>D-ribose + ATP = D-ribose 5-phosphate + ADP + H(+)</text>
        <dbReference type="Rhea" id="RHEA:13697"/>
        <dbReference type="ChEBI" id="CHEBI:15378"/>
        <dbReference type="ChEBI" id="CHEBI:30616"/>
        <dbReference type="ChEBI" id="CHEBI:47013"/>
        <dbReference type="ChEBI" id="CHEBI:78346"/>
        <dbReference type="ChEBI" id="CHEBI:456216"/>
        <dbReference type="EC" id="2.7.1.15"/>
    </reaction>
</comment>
<gene>
    <name evidence="14" type="primary">rbsK_1</name>
    <name evidence="12" type="synonym">rbsK</name>
    <name evidence="14" type="ORF">Rhe02_05130</name>
</gene>
<feature type="binding site" evidence="12">
    <location>
        <begin position="12"/>
        <end position="14"/>
    </location>
    <ligand>
        <name>substrate</name>
    </ligand>
</feature>
<dbReference type="AlphaFoldDB" id="A0A8J3Q2I0"/>
<dbReference type="RefSeq" id="WP_203906391.1">
    <property type="nucleotide sequence ID" value="NZ_BONY01000002.1"/>
</dbReference>
<dbReference type="InterPro" id="IPR011611">
    <property type="entry name" value="PfkB_dom"/>
</dbReference>
<comment type="pathway">
    <text evidence="12">Carbohydrate metabolism; D-ribose degradation; D-ribose 5-phosphate from beta-D-ribopyranose: step 2/2.</text>
</comment>
<evidence type="ECO:0000256" key="7">
    <source>
        <dbReference type="ARBA" id="ARBA00022777"/>
    </source>
</evidence>
<evidence type="ECO:0000313" key="14">
    <source>
        <dbReference type="EMBL" id="GIH02446.1"/>
    </source>
</evidence>
<dbReference type="GO" id="GO:0046872">
    <property type="term" value="F:metal ion binding"/>
    <property type="evidence" value="ECO:0007669"/>
    <property type="project" value="UniProtKB-KW"/>
</dbReference>
<keyword evidence="8 12" id="KW-0067">ATP-binding</keyword>
<dbReference type="InterPro" id="IPR011877">
    <property type="entry name" value="Ribokinase"/>
</dbReference>
<feature type="binding site" evidence="12">
    <location>
        <position position="257"/>
    </location>
    <ligand>
        <name>K(+)</name>
        <dbReference type="ChEBI" id="CHEBI:29103"/>
    </ligand>
</feature>
<feature type="binding site" evidence="12">
    <location>
        <begin position="40"/>
        <end position="44"/>
    </location>
    <ligand>
        <name>substrate</name>
    </ligand>
</feature>
<dbReference type="UniPathway" id="UPA00916">
    <property type="reaction ID" value="UER00889"/>
</dbReference>
<dbReference type="GO" id="GO:0004747">
    <property type="term" value="F:ribokinase activity"/>
    <property type="evidence" value="ECO:0007669"/>
    <property type="project" value="UniProtKB-UniRule"/>
</dbReference>
<evidence type="ECO:0000256" key="8">
    <source>
        <dbReference type="ARBA" id="ARBA00022840"/>
    </source>
</evidence>
<feature type="binding site" evidence="12">
    <location>
        <position position="260"/>
    </location>
    <ligand>
        <name>K(+)</name>
        <dbReference type="ChEBI" id="CHEBI:29103"/>
    </ligand>
</feature>
<proteinExistence type="inferred from homology"/>
<comment type="subunit">
    <text evidence="12">Homodimer.</text>
</comment>
<dbReference type="PANTHER" id="PTHR10584:SF166">
    <property type="entry name" value="RIBOKINASE"/>
    <property type="match status" value="1"/>
</dbReference>
<evidence type="ECO:0000256" key="11">
    <source>
        <dbReference type="ARBA" id="ARBA00023277"/>
    </source>
</evidence>
<evidence type="ECO:0000256" key="3">
    <source>
        <dbReference type="ARBA" id="ARBA00016943"/>
    </source>
</evidence>
<feature type="binding site" evidence="12">
    <location>
        <position position="176"/>
    </location>
    <ligand>
        <name>ATP</name>
        <dbReference type="ChEBI" id="CHEBI:30616"/>
    </ligand>
</feature>